<proteinExistence type="predicted"/>
<accession>A0A1H7UT17</accession>
<gene>
    <name evidence="1" type="ORF">SAMN04488691_11425</name>
</gene>
<dbReference type="AlphaFoldDB" id="A0A1H7UT17"/>
<evidence type="ECO:0000313" key="2">
    <source>
        <dbReference type="Proteomes" id="UP000183894"/>
    </source>
</evidence>
<evidence type="ECO:0000313" key="1">
    <source>
        <dbReference type="EMBL" id="SEM00103.1"/>
    </source>
</evidence>
<sequence>MLYNDTEKQKMVLLKIRSEDKHILDQYVEMPAKKEGFDPNEEMIISMSDVSQGSKLELTVDVVGQNYHIQKTKFKLGCGSNKKGTTILASIVDNGDVNFYEARCSDEPQTLTPIYTSPNE</sequence>
<dbReference type="Proteomes" id="UP000183894">
    <property type="component" value="Unassembled WGS sequence"/>
</dbReference>
<organism evidence="1 2">
    <name type="scientific">Haloferax larsenii</name>
    <dbReference type="NCBI Taxonomy" id="302484"/>
    <lineage>
        <taxon>Archaea</taxon>
        <taxon>Methanobacteriati</taxon>
        <taxon>Methanobacteriota</taxon>
        <taxon>Stenosarchaea group</taxon>
        <taxon>Halobacteria</taxon>
        <taxon>Halobacteriales</taxon>
        <taxon>Haloferacaceae</taxon>
        <taxon>Haloferax</taxon>
    </lineage>
</organism>
<reference evidence="1 2" key="1">
    <citation type="submission" date="2016-10" db="EMBL/GenBank/DDBJ databases">
        <authorList>
            <person name="de Groot N.N."/>
        </authorList>
    </citation>
    <scope>NUCLEOTIDE SEQUENCE [LARGE SCALE GENOMIC DNA]</scope>
    <source>
        <strain evidence="1 2">CDM_5</strain>
    </source>
</reference>
<dbReference type="EMBL" id="FOAD01000014">
    <property type="protein sequence ID" value="SEM00103.1"/>
    <property type="molecule type" value="Genomic_DNA"/>
</dbReference>
<protein>
    <submittedName>
        <fullName evidence="1">Uncharacterized protein</fullName>
    </submittedName>
</protein>
<name>A0A1H7UT17_HALLR</name>